<dbReference type="EMBL" id="AHKC01012491">
    <property type="protein sequence ID" value="EKF30023.1"/>
    <property type="molecule type" value="Genomic_DNA"/>
</dbReference>
<protein>
    <submittedName>
        <fullName evidence="3">Uncharacterized protein</fullName>
    </submittedName>
</protein>
<accession>K2M555</accession>
<keyword evidence="2" id="KW-0472">Membrane</keyword>
<feature type="transmembrane region" description="Helical" evidence="2">
    <location>
        <begin position="20"/>
        <end position="46"/>
    </location>
</feature>
<evidence type="ECO:0000313" key="4">
    <source>
        <dbReference type="Proteomes" id="UP000007350"/>
    </source>
</evidence>
<evidence type="ECO:0000313" key="3">
    <source>
        <dbReference type="EMBL" id="EKF30023.1"/>
    </source>
</evidence>
<feature type="compositionally biased region" description="Basic and acidic residues" evidence="1">
    <location>
        <begin position="142"/>
        <end position="151"/>
    </location>
</feature>
<keyword evidence="2" id="KW-1133">Transmembrane helix</keyword>
<keyword evidence="2" id="KW-0812">Transmembrane</keyword>
<reference evidence="3 4" key="1">
    <citation type="journal article" date="2012" name="BMC Genomics">
        <title>Comparative genomic analysis of human infective Trypanosoma cruzi lineages with the bat-restricted subspecies T. cruzi marinkellei.</title>
        <authorList>
            <person name="Franzen O."/>
            <person name="Talavera-Lopez C."/>
            <person name="Ochaya S."/>
            <person name="Butler C.E."/>
            <person name="Messenger L.A."/>
            <person name="Lewis M.D."/>
            <person name="Llewellyn M.S."/>
            <person name="Marinkelle C.J."/>
            <person name="Tyler K.M."/>
            <person name="Miles M.A."/>
            <person name="Andersson B."/>
        </authorList>
    </citation>
    <scope>NUCLEOTIDE SEQUENCE [LARGE SCALE GENOMIC DNA]</scope>
    <source>
        <strain evidence="3 4">B7</strain>
    </source>
</reference>
<name>K2M555_TRYCR</name>
<evidence type="ECO:0000256" key="1">
    <source>
        <dbReference type="SAM" id="MobiDB-lite"/>
    </source>
</evidence>
<gene>
    <name evidence="3" type="ORF">MOQ_006167</name>
</gene>
<proteinExistence type="predicted"/>
<keyword evidence="4" id="KW-1185">Reference proteome</keyword>
<evidence type="ECO:0000256" key="2">
    <source>
        <dbReference type="SAM" id="Phobius"/>
    </source>
</evidence>
<dbReference type="AlphaFoldDB" id="K2M555"/>
<comment type="caution">
    <text evidence="3">The sequence shown here is derived from an EMBL/GenBank/DDBJ whole genome shotgun (WGS) entry which is preliminary data.</text>
</comment>
<dbReference type="Proteomes" id="UP000007350">
    <property type="component" value="Unassembled WGS sequence"/>
</dbReference>
<feature type="compositionally biased region" description="Polar residues" evidence="1">
    <location>
        <begin position="74"/>
        <end position="89"/>
    </location>
</feature>
<feature type="region of interest" description="Disordered" evidence="1">
    <location>
        <begin position="61"/>
        <end position="151"/>
    </location>
</feature>
<sequence length="209" mass="23254">MSSVKPEKDQSSDYGKTKMWLIIGCTLGTVVLVLITVFVILIVNFIKRRIALAKEVKQRMRMQNARHVPVRSSLIKNVNRNGPQTQSSVNDDESPPPEDTAKWPGVSHPNVLSPQAYNDASYQVSPSVPGGTGTNKQVPRPRQPETQDDHFLDLPSESISADYVDPLLWHTEDLDGNIAAASQMNGDDDRRPSMKHRASFVSFVGEYKL</sequence>
<organism evidence="3 4">
    <name type="scientific">Trypanosoma cruzi marinkellei</name>
    <dbReference type="NCBI Taxonomy" id="85056"/>
    <lineage>
        <taxon>Eukaryota</taxon>
        <taxon>Discoba</taxon>
        <taxon>Euglenozoa</taxon>
        <taxon>Kinetoplastea</taxon>
        <taxon>Metakinetoplastina</taxon>
        <taxon>Trypanosomatida</taxon>
        <taxon>Trypanosomatidae</taxon>
        <taxon>Trypanosoma</taxon>
        <taxon>Schizotrypanum</taxon>
    </lineage>
</organism>
<feature type="compositionally biased region" description="Polar residues" evidence="1">
    <location>
        <begin position="110"/>
        <end position="126"/>
    </location>
</feature>
<dbReference type="OrthoDB" id="249743at2759"/>